<dbReference type="PANTHER" id="PTHR31785">
    <property type="entry name" value="UPF0524 PROTEIN C3ORF70"/>
    <property type="match status" value="1"/>
</dbReference>
<keyword evidence="5" id="KW-1185">Reference proteome</keyword>
<feature type="compositionally biased region" description="Low complexity" evidence="3">
    <location>
        <begin position="200"/>
        <end position="214"/>
    </location>
</feature>
<dbReference type="Proteomes" id="UP001239994">
    <property type="component" value="Unassembled WGS sequence"/>
</dbReference>
<name>A0AAD9DQ73_9TELE</name>
<feature type="compositionally biased region" description="Low complexity" evidence="3">
    <location>
        <begin position="148"/>
        <end position="161"/>
    </location>
</feature>
<feature type="non-terminal residue" evidence="4">
    <location>
        <position position="214"/>
    </location>
</feature>
<dbReference type="InterPro" id="IPR029670">
    <property type="entry name" value="UPF0524_fam"/>
</dbReference>
<reference evidence="4" key="1">
    <citation type="submission" date="2023-03" db="EMBL/GenBank/DDBJ databases">
        <title>Electrophorus voltai genome.</title>
        <authorList>
            <person name="Bian C."/>
        </authorList>
    </citation>
    <scope>NUCLEOTIDE SEQUENCE</scope>
    <source>
        <strain evidence="4">CB-2022</strain>
        <tissue evidence="4">Muscle</tissue>
    </source>
</reference>
<accession>A0AAD9DQ73</accession>
<evidence type="ECO:0000256" key="1">
    <source>
        <dbReference type="ARBA" id="ARBA00010215"/>
    </source>
</evidence>
<feature type="region of interest" description="Disordered" evidence="3">
    <location>
        <begin position="148"/>
        <end position="214"/>
    </location>
</feature>
<comment type="similarity">
    <text evidence="1">Belongs to the UPF0524 family.</text>
</comment>
<evidence type="ECO:0000313" key="4">
    <source>
        <dbReference type="EMBL" id="KAK1789093.1"/>
    </source>
</evidence>
<dbReference type="GO" id="GO:0007399">
    <property type="term" value="P:nervous system development"/>
    <property type="evidence" value="ECO:0007669"/>
    <property type="project" value="UniProtKB-KW"/>
</dbReference>
<dbReference type="PANTHER" id="PTHR31785:SF2">
    <property type="entry name" value="UPF0524 PROTEIN C3ORF70"/>
    <property type="match status" value="1"/>
</dbReference>
<evidence type="ECO:0000256" key="3">
    <source>
        <dbReference type="SAM" id="MobiDB-lite"/>
    </source>
</evidence>
<keyword evidence="2" id="KW-0524">Neurogenesis</keyword>
<feature type="compositionally biased region" description="Polar residues" evidence="3">
    <location>
        <begin position="162"/>
        <end position="199"/>
    </location>
</feature>
<protein>
    <submittedName>
        <fullName evidence="4">Uncharacterized protein</fullName>
    </submittedName>
</protein>
<dbReference type="Pfam" id="PF15823">
    <property type="entry name" value="UPF0524"/>
    <property type="match status" value="1"/>
</dbReference>
<comment type="caution">
    <text evidence="4">The sequence shown here is derived from an EMBL/GenBank/DDBJ whole genome shotgun (WGS) entry which is preliminary data.</text>
</comment>
<organism evidence="4 5">
    <name type="scientific">Electrophorus voltai</name>
    <dbReference type="NCBI Taxonomy" id="2609070"/>
    <lineage>
        <taxon>Eukaryota</taxon>
        <taxon>Metazoa</taxon>
        <taxon>Chordata</taxon>
        <taxon>Craniata</taxon>
        <taxon>Vertebrata</taxon>
        <taxon>Euteleostomi</taxon>
        <taxon>Actinopterygii</taxon>
        <taxon>Neopterygii</taxon>
        <taxon>Teleostei</taxon>
        <taxon>Ostariophysi</taxon>
        <taxon>Gymnotiformes</taxon>
        <taxon>Gymnotoidei</taxon>
        <taxon>Gymnotidae</taxon>
        <taxon>Electrophorus</taxon>
    </lineage>
</organism>
<proteinExistence type="inferred from homology"/>
<gene>
    <name evidence="4" type="ORF">P4O66_015034</name>
</gene>
<dbReference type="EMBL" id="JAROKS010000022">
    <property type="protein sequence ID" value="KAK1789093.1"/>
    <property type="molecule type" value="Genomic_DNA"/>
</dbReference>
<evidence type="ECO:0000313" key="5">
    <source>
        <dbReference type="Proteomes" id="UP001239994"/>
    </source>
</evidence>
<dbReference type="AlphaFoldDB" id="A0AAD9DQ73"/>
<evidence type="ECO:0000256" key="2">
    <source>
        <dbReference type="ARBA" id="ARBA00022902"/>
    </source>
</evidence>
<sequence>KCVYQPMTSVGQLPSTPVLPSPSFFTGMVDLSSSLTERFLCMASFFRAPLSPGTPRRISGKMCYVQWPSTLVDGLPPVPFPQTHTPSVRRPEDMILFHMSPAIGVPQPAAAHRSLPMLSCWLSPWNWTMKGKTENMACKGTQTTAQSFSSTQSASQPCSSTEPTISQTSIDPTEPCTSTDPAMGQLSSGPVQPSATSQPSVAVSSLRSLLVGRQ</sequence>